<evidence type="ECO:0000259" key="4">
    <source>
        <dbReference type="PROSITE" id="PS50102"/>
    </source>
</evidence>
<dbReference type="PANTHER" id="PTHR48024">
    <property type="entry name" value="GEO13361P1-RELATED"/>
    <property type="match status" value="1"/>
</dbReference>
<dbReference type="Pfam" id="PF00076">
    <property type="entry name" value="RRM_1"/>
    <property type="match status" value="2"/>
</dbReference>
<dbReference type="InterPro" id="IPR050886">
    <property type="entry name" value="RNA-binding_reg"/>
</dbReference>
<organism evidence="5 6">
    <name type="scientific">Nelumbo nucifera</name>
    <name type="common">Sacred lotus</name>
    <dbReference type="NCBI Taxonomy" id="4432"/>
    <lineage>
        <taxon>Eukaryota</taxon>
        <taxon>Viridiplantae</taxon>
        <taxon>Streptophyta</taxon>
        <taxon>Embryophyta</taxon>
        <taxon>Tracheophyta</taxon>
        <taxon>Spermatophyta</taxon>
        <taxon>Magnoliopsida</taxon>
        <taxon>Proteales</taxon>
        <taxon>Nelumbonaceae</taxon>
        <taxon>Nelumbo</taxon>
    </lineage>
</organism>
<dbReference type="SMART" id="SM00360">
    <property type="entry name" value="RRM"/>
    <property type="match status" value="2"/>
</dbReference>
<comment type="caution">
    <text evidence="5">The sequence shown here is derived from an EMBL/GenBank/DDBJ whole genome shotgun (WGS) entry which is preliminary data.</text>
</comment>
<accession>A0A822Z9V6</accession>
<reference evidence="5 6" key="1">
    <citation type="journal article" date="2020" name="Mol. Biol. Evol.">
        <title>Distinct Expression and Methylation Patterns for Genes with Different Fates following a Single Whole-Genome Duplication in Flowering Plants.</title>
        <authorList>
            <person name="Shi T."/>
            <person name="Rahmani R.S."/>
            <person name="Gugger P.F."/>
            <person name="Wang M."/>
            <person name="Li H."/>
            <person name="Zhang Y."/>
            <person name="Li Z."/>
            <person name="Wang Q."/>
            <person name="Van de Peer Y."/>
            <person name="Marchal K."/>
            <person name="Chen J."/>
        </authorList>
    </citation>
    <scope>NUCLEOTIDE SEQUENCE [LARGE SCALE GENOMIC DNA]</scope>
    <source>
        <tissue evidence="5">Leaf</tissue>
    </source>
</reference>
<dbReference type="Gene3D" id="3.30.70.330">
    <property type="match status" value="2"/>
</dbReference>
<dbReference type="InterPro" id="IPR012677">
    <property type="entry name" value="Nucleotide-bd_a/b_plait_sf"/>
</dbReference>
<evidence type="ECO:0000256" key="3">
    <source>
        <dbReference type="SAM" id="MobiDB-lite"/>
    </source>
</evidence>
<feature type="region of interest" description="Disordered" evidence="3">
    <location>
        <begin position="1"/>
        <end position="51"/>
    </location>
</feature>
<name>A0A822Z9V6_NELNU</name>
<keyword evidence="6" id="KW-1185">Reference proteome</keyword>
<feature type="compositionally biased region" description="Basic residues" evidence="3">
    <location>
        <begin position="1"/>
        <end position="12"/>
    </location>
</feature>
<sequence>MARNKNKRRKLAKKSENKAGNKNEPEKAPAAVNEDDSDSASSEPEPDSEKVQKLLEPYTKDQLIEFICDAAVKDASLLQRIRSIADCDVSHRKIFVHGLGWDTTRETLISAFQPFGEIEDCNVVMDRATGKAKGYGFVLFTSRAGATNALKQPQKKINNRVTSCQLASVGPVTSQQTQDTTGRKIYISNVHSDADPEKLRAFFAKFGEIENGPLGFDLLTGKSRGFAMFVYKTQEGARKALEEPYKMFEGHQLHCQRAIENKNKPAAQAVQAPVLAAVAAAQNLALFSQHPSLNPLYGGLLGNPTAGLVGGSINPLVAGALNPAVVPSAQVAGTSLGNAVGLGGYDASSHGLGSLSGSASLLGAYGSASALQGLQSYQTSQLGQSSSARTYPTGGTLTGYPSYRC</sequence>
<dbReference type="EMBL" id="DUZY01000005">
    <property type="protein sequence ID" value="DAD40225.1"/>
    <property type="molecule type" value="Genomic_DNA"/>
</dbReference>
<dbReference type="InterPro" id="IPR000504">
    <property type="entry name" value="RRM_dom"/>
</dbReference>
<proteinExistence type="predicted"/>
<dbReference type="PANTHER" id="PTHR48024:SF9">
    <property type="entry name" value="UBP1-ASSOCIATED PROTEINS 1A-RELATED"/>
    <property type="match status" value="1"/>
</dbReference>
<feature type="domain" description="RRM" evidence="4">
    <location>
        <begin position="92"/>
        <end position="192"/>
    </location>
</feature>
<dbReference type="AlphaFoldDB" id="A0A822Z9V6"/>
<dbReference type="InterPro" id="IPR035979">
    <property type="entry name" value="RBD_domain_sf"/>
</dbReference>
<gene>
    <name evidence="5" type="ORF">HUJ06_014548</name>
</gene>
<dbReference type="Proteomes" id="UP000607653">
    <property type="component" value="Unassembled WGS sequence"/>
</dbReference>
<evidence type="ECO:0000313" key="6">
    <source>
        <dbReference type="Proteomes" id="UP000607653"/>
    </source>
</evidence>
<evidence type="ECO:0000256" key="2">
    <source>
        <dbReference type="PROSITE-ProRule" id="PRU00176"/>
    </source>
</evidence>
<feature type="compositionally biased region" description="Basic and acidic residues" evidence="3">
    <location>
        <begin position="13"/>
        <end position="27"/>
    </location>
</feature>
<feature type="domain" description="RRM" evidence="4">
    <location>
        <begin position="183"/>
        <end position="260"/>
    </location>
</feature>
<dbReference type="PROSITE" id="PS50102">
    <property type="entry name" value="RRM"/>
    <property type="match status" value="2"/>
</dbReference>
<dbReference type="GO" id="GO:0003723">
    <property type="term" value="F:RNA binding"/>
    <property type="evidence" value="ECO:0007669"/>
    <property type="project" value="UniProtKB-UniRule"/>
</dbReference>
<evidence type="ECO:0000256" key="1">
    <source>
        <dbReference type="ARBA" id="ARBA00022884"/>
    </source>
</evidence>
<dbReference type="SUPFAM" id="SSF54928">
    <property type="entry name" value="RNA-binding domain, RBD"/>
    <property type="match status" value="2"/>
</dbReference>
<evidence type="ECO:0000313" key="5">
    <source>
        <dbReference type="EMBL" id="DAD40225.1"/>
    </source>
</evidence>
<keyword evidence="1 2" id="KW-0694">RNA-binding</keyword>
<protein>
    <recommendedName>
        <fullName evidence="4">RRM domain-containing protein</fullName>
    </recommendedName>
</protein>